<dbReference type="Gene3D" id="3.40.50.720">
    <property type="entry name" value="NAD(P)-binding Rossmann-like Domain"/>
    <property type="match status" value="1"/>
</dbReference>
<dbReference type="PRINTS" id="PR00081">
    <property type="entry name" value="GDHRDH"/>
</dbReference>
<name>A0A1W2FWV9_KIBAR</name>
<dbReference type="RefSeq" id="WP_084434161.1">
    <property type="nucleotide sequence ID" value="NZ_FWXV01000014.1"/>
</dbReference>
<evidence type="ECO:0000313" key="2">
    <source>
        <dbReference type="EMBL" id="SMD26410.1"/>
    </source>
</evidence>
<dbReference type="PANTHER" id="PTHR43157:SF31">
    <property type="entry name" value="PHOSPHATIDYLINOSITOL-GLYCAN BIOSYNTHESIS CLASS F PROTEIN"/>
    <property type="match status" value="1"/>
</dbReference>
<evidence type="ECO:0000313" key="3">
    <source>
        <dbReference type="Proteomes" id="UP000192674"/>
    </source>
</evidence>
<gene>
    <name evidence="2" type="ORF">SAMN05661093_09993</name>
</gene>
<dbReference type="InterPro" id="IPR002347">
    <property type="entry name" value="SDR_fam"/>
</dbReference>
<dbReference type="InterPro" id="IPR036291">
    <property type="entry name" value="NAD(P)-bd_dom_sf"/>
</dbReference>
<dbReference type="OrthoDB" id="9785826at2"/>
<accession>A0A1W2FWV9</accession>
<sequence length="253" mass="27071">MKRVLITGSADGLGQMVAHRLIGLGHEVVLHARDGARAQDALRAAPGAADAVVGDLSSIAETKAVADQANATGRFDVVVHNAGVGYREPRRIETVDGLAHVFAINVLAPYLLTALVDRPDRLIYLSSGMHRGGDADLSDLQWKHRRWDGMQAYSDSKLWDVVLAFAVARLWPDVLSNALEPGWVPTKMGGPGAPDDMSLAPDTQVWLATTDNPGTGGYYYHRKPRQTHPAVTDPAIQDGLLAICANITGVALT</sequence>
<keyword evidence="1" id="KW-0560">Oxidoreductase</keyword>
<dbReference type="AlphaFoldDB" id="A0A1W2FWV9"/>
<dbReference type="Proteomes" id="UP000192674">
    <property type="component" value="Unassembled WGS sequence"/>
</dbReference>
<proteinExistence type="predicted"/>
<dbReference type="SUPFAM" id="SSF51735">
    <property type="entry name" value="NAD(P)-binding Rossmann-fold domains"/>
    <property type="match status" value="1"/>
</dbReference>
<evidence type="ECO:0000256" key="1">
    <source>
        <dbReference type="ARBA" id="ARBA00023002"/>
    </source>
</evidence>
<protein>
    <submittedName>
        <fullName evidence="2">NAD(P)-dependent dehydrogenase, short-chain alcohol dehydrogenase family</fullName>
    </submittedName>
</protein>
<dbReference type="EMBL" id="FWXV01000014">
    <property type="protein sequence ID" value="SMD26410.1"/>
    <property type="molecule type" value="Genomic_DNA"/>
</dbReference>
<organism evidence="2 3">
    <name type="scientific">Kibdelosporangium aridum</name>
    <dbReference type="NCBI Taxonomy" id="2030"/>
    <lineage>
        <taxon>Bacteria</taxon>
        <taxon>Bacillati</taxon>
        <taxon>Actinomycetota</taxon>
        <taxon>Actinomycetes</taxon>
        <taxon>Pseudonocardiales</taxon>
        <taxon>Pseudonocardiaceae</taxon>
        <taxon>Kibdelosporangium</taxon>
    </lineage>
</organism>
<reference evidence="2 3" key="1">
    <citation type="submission" date="2017-04" db="EMBL/GenBank/DDBJ databases">
        <authorList>
            <person name="Afonso C.L."/>
            <person name="Miller P.J."/>
            <person name="Scott M.A."/>
            <person name="Spackman E."/>
            <person name="Goraichik I."/>
            <person name="Dimitrov K.M."/>
            <person name="Suarez D.L."/>
            <person name="Swayne D.E."/>
        </authorList>
    </citation>
    <scope>NUCLEOTIDE SEQUENCE [LARGE SCALE GENOMIC DNA]</scope>
    <source>
        <strain evidence="2 3">DSM 43828</strain>
    </source>
</reference>
<dbReference type="Pfam" id="PF00106">
    <property type="entry name" value="adh_short"/>
    <property type="match status" value="1"/>
</dbReference>
<dbReference type="GO" id="GO:0016491">
    <property type="term" value="F:oxidoreductase activity"/>
    <property type="evidence" value="ECO:0007669"/>
    <property type="project" value="UniProtKB-KW"/>
</dbReference>
<keyword evidence="3" id="KW-1185">Reference proteome</keyword>
<dbReference type="PANTHER" id="PTHR43157">
    <property type="entry name" value="PHOSPHATIDYLINOSITOL-GLYCAN BIOSYNTHESIS CLASS F PROTEIN-RELATED"/>
    <property type="match status" value="1"/>
</dbReference>